<comment type="pathway">
    <text evidence="2 15">Amino-acid biosynthesis; L-methionine biosynthesis via de novo pathway; L-homoserine from L-aspartate: step 3/3.</text>
</comment>
<evidence type="ECO:0000256" key="12">
    <source>
        <dbReference type="PIRNR" id="PIRNR036497"/>
    </source>
</evidence>
<dbReference type="PIRSF" id="PIRSF036497">
    <property type="entry name" value="HDH_short"/>
    <property type="match status" value="1"/>
</dbReference>
<dbReference type="PANTHER" id="PTHR43331:SF1">
    <property type="entry name" value="HOMOSERINE DEHYDROGENASE"/>
    <property type="match status" value="1"/>
</dbReference>
<comment type="similarity">
    <text evidence="3 12 16">Belongs to the homoserine dehydrogenase family.</text>
</comment>
<evidence type="ECO:0000256" key="5">
    <source>
        <dbReference type="ARBA" id="ARBA00013376"/>
    </source>
</evidence>
<sequence length="362" mass="38016">MVKELRLALIGFGTVGQGLAELLMEKRDWLRAAYGLDARLVAVATARSGFLARAEGLDEAELLRIAASGQPLTAYAATGVKRWPTVREGLAATGADVLVEVTGTNLRDGEPGLSHIRQALEQGIHVITANKGPVALAAHELLALAARKGVQLRMEATVMAGTPVLSTLLEGLAGARIRALSGILNGTTNYILTAMSQGRDYSEALLEAQRLGYAEADPSADVEGYDALAKTLILAALVFGLPLRAEQVQRRGIAGVTQEEVRAAQAQGRRIKLVASLRLREGVEVSATSPSGQMPALPVEARVEPVALPLEHPLARVDGVMNALTVECDTLDSVTVIGPGAGRRQTAQGLLADLLAIARAQT</sequence>
<keyword evidence="7 12" id="KW-0791">Threonine biosynthesis</keyword>
<dbReference type="Gene3D" id="3.40.50.720">
    <property type="entry name" value="NAD(P)-binding Rossmann-like Domain"/>
    <property type="match status" value="1"/>
</dbReference>
<evidence type="ECO:0000256" key="8">
    <source>
        <dbReference type="ARBA" id="ARBA00023002"/>
    </source>
</evidence>
<feature type="binding site" evidence="14">
    <location>
        <position position="131"/>
    </location>
    <ligand>
        <name>NADPH</name>
        <dbReference type="ChEBI" id="CHEBI:57783"/>
    </ligand>
</feature>
<evidence type="ECO:0000313" key="19">
    <source>
        <dbReference type="EMBL" id="GER83128.1"/>
    </source>
</evidence>
<keyword evidence="9" id="KW-0915">Sodium</keyword>
<dbReference type="SUPFAM" id="SSF55347">
    <property type="entry name" value="Glyceraldehyde-3-phosphate dehydrogenase-like, C-terminal domain"/>
    <property type="match status" value="1"/>
</dbReference>
<feature type="binding site" evidence="14">
    <location>
        <begin position="11"/>
        <end position="16"/>
    </location>
    <ligand>
        <name>NADP(+)</name>
        <dbReference type="ChEBI" id="CHEBI:58349"/>
    </ligand>
</feature>
<evidence type="ECO:0000256" key="13">
    <source>
        <dbReference type="PIRSR" id="PIRSR036497-1"/>
    </source>
</evidence>
<feature type="domain" description="Aspartate/homoserine dehydrogenase NAD-binding" evidence="18">
    <location>
        <begin position="11"/>
        <end position="154"/>
    </location>
</feature>
<evidence type="ECO:0000256" key="10">
    <source>
        <dbReference type="ARBA" id="ARBA00023167"/>
    </source>
</evidence>
<evidence type="ECO:0000256" key="6">
    <source>
        <dbReference type="ARBA" id="ARBA00022605"/>
    </source>
</evidence>
<comment type="pathway">
    <text evidence="1 15">Amino-acid biosynthesis; L-threonine biosynthesis; L-threonine from L-aspartate: step 3/5.</text>
</comment>
<dbReference type="GO" id="GO:0050661">
    <property type="term" value="F:NADP binding"/>
    <property type="evidence" value="ECO:0007669"/>
    <property type="project" value="InterPro"/>
</dbReference>
<dbReference type="UniPathway" id="UPA00050">
    <property type="reaction ID" value="UER00063"/>
</dbReference>
<evidence type="ECO:0000256" key="1">
    <source>
        <dbReference type="ARBA" id="ARBA00005056"/>
    </source>
</evidence>
<evidence type="ECO:0000256" key="15">
    <source>
        <dbReference type="RuleBase" id="RU000579"/>
    </source>
</evidence>
<keyword evidence="6 12" id="KW-0028">Amino-acid biosynthesis</keyword>
<evidence type="ECO:0000256" key="7">
    <source>
        <dbReference type="ARBA" id="ARBA00022697"/>
    </source>
</evidence>
<dbReference type="Pfam" id="PF00742">
    <property type="entry name" value="Homoserine_dh"/>
    <property type="match status" value="1"/>
</dbReference>
<proteinExistence type="inferred from homology"/>
<dbReference type="Proteomes" id="UP000334820">
    <property type="component" value="Unassembled WGS sequence"/>
</dbReference>
<dbReference type="InterPro" id="IPR005106">
    <property type="entry name" value="Asp/hSer_DH_NAD-bd"/>
</dbReference>
<evidence type="ECO:0000256" key="16">
    <source>
        <dbReference type="RuleBase" id="RU004171"/>
    </source>
</evidence>
<keyword evidence="10 12" id="KW-0486">Methionine biosynthesis</keyword>
<dbReference type="NCBIfam" id="NF004976">
    <property type="entry name" value="PRK06349.1"/>
    <property type="match status" value="1"/>
</dbReference>
<evidence type="ECO:0000256" key="9">
    <source>
        <dbReference type="ARBA" id="ARBA00023053"/>
    </source>
</evidence>
<dbReference type="InterPro" id="IPR022697">
    <property type="entry name" value="HDH_short"/>
</dbReference>
<dbReference type="AlphaFoldDB" id="A0A5J4K2P9"/>
<dbReference type="PANTHER" id="PTHR43331">
    <property type="entry name" value="HOMOSERINE DEHYDROGENASE"/>
    <property type="match status" value="1"/>
</dbReference>
<comment type="caution">
    <text evidence="19">The sequence shown here is derived from an EMBL/GenBank/DDBJ whole genome shotgun (WGS) entry which is preliminary data.</text>
</comment>
<protein>
    <recommendedName>
        <fullName evidence="5 12">Homoserine dehydrogenase</fullName>
        <shortName evidence="12">HDH</shortName>
        <ecNumber evidence="4 12">1.1.1.3</ecNumber>
    </recommendedName>
</protein>
<dbReference type="GO" id="GO:0009088">
    <property type="term" value="P:threonine biosynthetic process"/>
    <property type="evidence" value="ECO:0007669"/>
    <property type="project" value="UniProtKB-UniPathway"/>
</dbReference>
<keyword evidence="8 12" id="KW-0560">Oxidoreductase</keyword>
<feature type="binding site" evidence="14">
    <location>
        <position position="215"/>
    </location>
    <ligand>
        <name>L-homoserine</name>
        <dbReference type="ChEBI" id="CHEBI:57476"/>
    </ligand>
</feature>
<organism evidence="19 20">
    <name type="scientific">Thermogemmatispora aurantia</name>
    <dbReference type="NCBI Taxonomy" id="2045279"/>
    <lineage>
        <taxon>Bacteria</taxon>
        <taxon>Bacillati</taxon>
        <taxon>Chloroflexota</taxon>
        <taxon>Ktedonobacteria</taxon>
        <taxon>Thermogemmatisporales</taxon>
        <taxon>Thermogemmatisporaceae</taxon>
        <taxon>Thermogemmatispora</taxon>
    </lineage>
</organism>
<evidence type="ECO:0000256" key="4">
    <source>
        <dbReference type="ARBA" id="ARBA00013213"/>
    </source>
</evidence>
<evidence type="ECO:0000256" key="2">
    <source>
        <dbReference type="ARBA" id="ARBA00005062"/>
    </source>
</evidence>
<evidence type="ECO:0000259" key="17">
    <source>
        <dbReference type="Pfam" id="PF00742"/>
    </source>
</evidence>
<dbReference type="InterPro" id="IPR019811">
    <property type="entry name" value="HDH_CS"/>
</dbReference>
<reference evidence="19 20" key="1">
    <citation type="journal article" date="2019" name="Int. J. Syst. Evol. Microbiol.">
        <title>Thermogemmatispora aurantia sp. nov. and Thermogemmatispora argillosa sp. nov., within the class Ktedonobacteria, and emended description of the genus Thermogemmatispora.</title>
        <authorList>
            <person name="Zheng Y."/>
            <person name="Wang C.M."/>
            <person name="Sakai Y."/>
            <person name="Abe K."/>
            <person name="Yokota A."/>
            <person name="Yabe S."/>
        </authorList>
    </citation>
    <scope>NUCLEOTIDE SEQUENCE [LARGE SCALE GENOMIC DNA]</scope>
    <source>
        <strain evidence="19 20">A1-2</strain>
    </source>
</reference>
<dbReference type="InterPro" id="IPR001342">
    <property type="entry name" value="HDH_cat"/>
</dbReference>
<dbReference type="GO" id="GO:0009086">
    <property type="term" value="P:methionine biosynthetic process"/>
    <property type="evidence" value="ECO:0007669"/>
    <property type="project" value="UniProtKB-KW"/>
</dbReference>
<dbReference type="SUPFAM" id="SSF51735">
    <property type="entry name" value="NAD(P)-binding Rossmann-fold domains"/>
    <property type="match status" value="1"/>
</dbReference>
<dbReference type="InterPro" id="IPR036291">
    <property type="entry name" value="NAD(P)-bd_dom_sf"/>
</dbReference>
<evidence type="ECO:0000259" key="18">
    <source>
        <dbReference type="Pfam" id="PF03447"/>
    </source>
</evidence>
<dbReference type="RefSeq" id="WP_151727935.1">
    <property type="nucleotide sequence ID" value="NZ_BKZV01000002.1"/>
</dbReference>
<accession>A0A5J4K2P9</accession>
<evidence type="ECO:0000256" key="3">
    <source>
        <dbReference type="ARBA" id="ARBA00006753"/>
    </source>
</evidence>
<feature type="active site" description="Proton donor" evidence="13">
    <location>
        <position position="230"/>
    </location>
</feature>
<keyword evidence="20" id="KW-1185">Reference proteome</keyword>
<dbReference type="Gene3D" id="3.30.360.10">
    <property type="entry name" value="Dihydrodipicolinate Reductase, domain 2"/>
    <property type="match status" value="1"/>
</dbReference>
<evidence type="ECO:0000256" key="14">
    <source>
        <dbReference type="PIRSR" id="PIRSR036497-2"/>
    </source>
</evidence>
<comment type="catalytic activity">
    <reaction evidence="11">
        <text>L-homoserine + NADP(+) = L-aspartate 4-semialdehyde + NADPH + H(+)</text>
        <dbReference type="Rhea" id="RHEA:15761"/>
        <dbReference type="ChEBI" id="CHEBI:15378"/>
        <dbReference type="ChEBI" id="CHEBI:57476"/>
        <dbReference type="ChEBI" id="CHEBI:57783"/>
        <dbReference type="ChEBI" id="CHEBI:58349"/>
        <dbReference type="ChEBI" id="CHEBI:537519"/>
        <dbReference type="EC" id="1.1.1.3"/>
    </reaction>
    <physiologicalReaction direction="right-to-left" evidence="11">
        <dbReference type="Rhea" id="RHEA:15763"/>
    </physiologicalReaction>
</comment>
<dbReference type="Pfam" id="PF03447">
    <property type="entry name" value="NAD_binding_3"/>
    <property type="match status" value="1"/>
</dbReference>
<name>A0A5J4K2P9_9CHLR</name>
<dbReference type="PROSITE" id="PS01042">
    <property type="entry name" value="HOMOSER_DHGENASE"/>
    <property type="match status" value="1"/>
</dbReference>
<keyword evidence="12 14" id="KW-0521">NADP</keyword>
<dbReference type="GO" id="GO:0004412">
    <property type="term" value="F:homoserine dehydrogenase activity"/>
    <property type="evidence" value="ECO:0007669"/>
    <property type="project" value="UniProtKB-EC"/>
</dbReference>
<dbReference type="EC" id="1.1.1.3" evidence="4 12"/>
<dbReference type="UniPathway" id="UPA00051">
    <property type="reaction ID" value="UER00465"/>
</dbReference>
<evidence type="ECO:0000313" key="20">
    <source>
        <dbReference type="Proteomes" id="UP000334820"/>
    </source>
</evidence>
<dbReference type="EMBL" id="BKZV01000002">
    <property type="protein sequence ID" value="GER83128.1"/>
    <property type="molecule type" value="Genomic_DNA"/>
</dbReference>
<dbReference type="FunFam" id="3.30.360.10:FF:000005">
    <property type="entry name" value="Homoserine dehydrogenase"/>
    <property type="match status" value="1"/>
</dbReference>
<evidence type="ECO:0000256" key="11">
    <source>
        <dbReference type="ARBA" id="ARBA00048841"/>
    </source>
</evidence>
<gene>
    <name evidence="19" type="ORF">KTAU_17650</name>
</gene>
<feature type="domain" description="Homoserine dehydrogenase catalytic" evidence="17">
    <location>
        <begin position="163"/>
        <end position="355"/>
    </location>
</feature>